<dbReference type="PANTHER" id="PTHR35342">
    <property type="entry name" value="TRICARBOXYLIC TRANSPORT PROTEIN"/>
    <property type="match status" value="1"/>
</dbReference>
<proteinExistence type="predicted"/>
<evidence type="ECO:0000259" key="2">
    <source>
        <dbReference type="Pfam" id="PF01970"/>
    </source>
</evidence>
<feature type="transmembrane region" description="Helical" evidence="1">
    <location>
        <begin position="320"/>
        <end position="341"/>
    </location>
</feature>
<accession>A0ABY5DGD8</accession>
<keyword evidence="4" id="KW-1185">Reference proteome</keyword>
<gene>
    <name evidence="3" type="ORF">NE857_13585</name>
</gene>
<feature type="transmembrane region" description="Helical" evidence="1">
    <location>
        <begin position="388"/>
        <end position="418"/>
    </location>
</feature>
<feature type="transmembrane region" description="Helical" evidence="1">
    <location>
        <begin position="166"/>
        <end position="184"/>
    </location>
</feature>
<keyword evidence="1" id="KW-0812">Transmembrane</keyword>
<evidence type="ECO:0000256" key="1">
    <source>
        <dbReference type="SAM" id="Phobius"/>
    </source>
</evidence>
<reference evidence="3" key="1">
    <citation type="submission" date="2022-06" db="EMBL/GenBank/DDBJ databases">
        <authorList>
            <person name="Ping M."/>
        </authorList>
    </citation>
    <scope>NUCLEOTIDE SEQUENCE</scope>
    <source>
        <strain evidence="3">JCM11759T</strain>
    </source>
</reference>
<dbReference type="InterPro" id="IPR002823">
    <property type="entry name" value="DUF112_TM"/>
</dbReference>
<organism evidence="3 4">
    <name type="scientific">Nocardiopsis exhalans</name>
    <dbReference type="NCBI Taxonomy" id="163604"/>
    <lineage>
        <taxon>Bacteria</taxon>
        <taxon>Bacillati</taxon>
        <taxon>Actinomycetota</taxon>
        <taxon>Actinomycetes</taxon>
        <taxon>Streptosporangiales</taxon>
        <taxon>Nocardiopsidaceae</taxon>
        <taxon>Nocardiopsis</taxon>
    </lineage>
</organism>
<dbReference type="RefSeq" id="WP_254421320.1">
    <property type="nucleotide sequence ID" value="NZ_BAAAJB010000031.1"/>
</dbReference>
<protein>
    <submittedName>
        <fullName evidence="3">Tripartite tricarboxylate transporter permease</fullName>
    </submittedName>
</protein>
<evidence type="ECO:0000313" key="4">
    <source>
        <dbReference type="Proteomes" id="UP001055940"/>
    </source>
</evidence>
<feature type="transmembrane region" description="Helical" evidence="1">
    <location>
        <begin position="138"/>
        <end position="159"/>
    </location>
</feature>
<sequence>MGMFDQLLHGFSIALTPENLLFVFIGVLAGTIIGILPGLGPMSAIALMIPIAYGMDPTSAIIMLAGVYYGAIFGGSTSSILLNAPGVAGTVATSFDGYPMARQGKAGKALAIAAISSFVGGTVGVIGLMAIAPSLASFAVSFGPVEYFALMVLGLTAVVTLGGRNLVKGLVSAVVGVMIALVGIDSQTAIVRYTFDLPELYEGVEFLIVALGVFALAEVLVMLNRRGDGGARGGVTSLRLSGRELGRITPPTLRSSVLGFFTGVLPGAGATVASFLSYSMEKKLARDGDTFGKGNPKGVAAPEAANNAAAVGSFVPLMTLGVPGSGTTAILLGALLVLGVQPGPMMLTDNPDMFWGVVASMYVGSVVLLVLNLPLIPVFAKVLNTPKAVLVPLVVVFCVVGVYGLSFSVFDLGLLAAFGAIGFLMRRNDFPAAPLILGLILGGLMETNMRRALQISGGEWSVFVNSPIAAGLLALAVLSMAPALVRALRGRGSADRAEERERAGSAKG</sequence>
<feature type="transmembrane region" description="Helical" evidence="1">
    <location>
        <begin position="51"/>
        <end position="74"/>
    </location>
</feature>
<feature type="transmembrane region" description="Helical" evidence="1">
    <location>
        <begin position="468"/>
        <end position="488"/>
    </location>
</feature>
<feature type="transmembrane region" description="Helical" evidence="1">
    <location>
        <begin position="20"/>
        <end position="39"/>
    </location>
</feature>
<feature type="transmembrane region" description="Helical" evidence="1">
    <location>
        <begin position="430"/>
        <end position="448"/>
    </location>
</feature>
<dbReference type="Proteomes" id="UP001055940">
    <property type="component" value="Chromosome"/>
</dbReference>
<keyword evidence="1" id="KW-1133">Transmembrane helix</keyword>
<feature type="transmembrane region" description="Helical" evidence="1">
    <location>
        <begin position="110"/>
        <end position="132"/>
    </location>
</feature>
<feature type="transmembrane region" description="Helical" evidence="1">
    <location>
        <begin position="353"/>
        <end position="376"/>
    </location>
</feature>
<feature type="transmembrane region" description="Helical" evidence="1">
    <location>
        <begin position="204"/>
        <end position="223"/>
    </location>
</feature>
<dbReference type="EMBL" id="CP099837">
    <property type="protein sequence ID" value="USY22548.1"/>
    <property type="molecule type" value="Genomic_DNA"/>
</dbReference>
<name>A0ABY5DGD8_9ACTN</name>
<keyword evidence="1" id="KW-0472">Membrane</keyword>
<dbReference type="Pfam" id="PF01970">
    <property type="entry name" value="TctA"/>
    <property type="match status" value="1"/>
</dbReference>
<feature type="domain" description="DUF112" evidence="2">
    <location>
        <begin position="20"/>
        <end position="437"/>
    </location>
</feature>
<evidence type="ECO:0000313" key="3">
    <source>
        <dbReference type="EMBL" id="USY22548.1"/>
    </source>
</evidence>
<dbReference type="PANTHER" id="PTHR35342:SF5">
    <property type="entry name" value="TRICARBOXYLIC TRANSPORT PROTEIN"/>
    <property type="match status" value="1"/>
</dbReference>